<dbReference type="KEGG" id="bman:114245831"/>
<keyword evidence="4 9" id="KW-0863">Zinc-finger</keyword>
<dbReference type="PANTHER" id="PTHR24388:SF54">
    <property type="entry name" value="PROTEIN ESCARGOT"/>
    <property type="match status" value="1"/>
</dbReference>
<dbReference type="Gene3D" id="3.30.160.60">
    <property type="entry name" value="Classic Zinc Finger"/>
    <property type="match status" value="5"/>
</dbReference>
<organism evidence="11 12">
    <name type="scientific">Bombyx mandarina</name>
    <name type="common">Wild silk moth</name>
    <name type="synonym">Wild silkworm</name>
    <dbReference type="NCBI Taxonomy" id="7092"/>
    <lineage>
        <taxon>Eukaryota</taxon>
        <taxon>Metazoa</taxon>
        <taxon>Ecdysozoa</taxon>
        <taxon>Arthropoda</taxon>
        <taxon>Hexapoda</taxon>
        <taxon>Insecta</taxon>
        <taxon>Pterygota</taxon>
        <taxon>Neoptera</taxon>
        <taxon>Endopterygota</taxon>
        <taxon>Lepidoptera</taxon>
        <taxon>Glossata</taxon>
        <taxon>Ditrysia</taxon>
        <taxon>Bombycoidea</taxon>
        <taxon>Bombycidae</taxon>
        <taxon>Bombycinae</taxon>
        <taxon>Bombyx</taxon>
    </lineage>
</organism>
<keyword evidence="6" id="KW-0238">DNA-binding</keyword>
<keyword evidence="3" id="KW-0677">Repeat</keyword>
<name>A0A6J2JYP4_BOMMA</name>
<dbReference type="FunFam" id="3.30.160.60:FF:000072">
    <property type="entry name" value="zinc finger protein 143 isoform X1"/>
    <property type="match status" value="1"/>
</dbReference>
<dbReference type="RefSeq" id="XP_028033932.1">
    <property type="nucleotide sequence ID" value="XM_028178131.1"/>
</dbReference>
<dbReference type="FunFam" id="3.30.160.60:FF:000446">
    <property type="entry name" value="Zinc finger protein"/>
    <property type="match status" value="1"/>
</dbReference>
<dbReference type="PANTHER" id="PTHR24388">
    <property type="entry name" value="ZINC FINGER PROTEIN"/>
    <property type="match status" value="1"/>
</dbReference>
<dbReference type="GO" id="GO:0008270">
    <property type="term" value="F:zinc ion binding"/>
    <property type="evidence" value="ECO:0007669"/>
    <property type="project" value="UniProtKB-KW"/>
</dbReference>
<sequence>MDFKDLTYCLTDDEVLVPKANVCFCCLTDGKTLIEFRLCKHRIFLENHFKEKLNIQNLFVCVKCHSFMKKINLFLEQVEQSYSMLMVKTPYNNVNMTMNLVRSKIEVISTLNDVNEIKIEPLTARIENESKIEIRLEDAHNISKADISMATLQSLNEPLQADHPEEIKVCEGIEDCFGAKLKTTYLSRTELEAERELAKTQSKYTAKLHKCEKCVVSYDNDLHLRNHLLLRHNEKNRYKCEICDCTYDTELKLETHTRRHYLRFECLECNKRYVDRKTAAIHCQAKHSERVETYSCDYVHCSYETNSLASLRYHASKHKEEFCELCKKTYPYGRLWNHMNLVHGNVAKIKCDLCDKSYKQRSALAMHRLSAHSGDGSQESYCVDCGKFFCNKYSLAVHLREHSEHVGKRYECDDCGLKYYTRRSIVRHITSAHLGGATEHKCPRCDKIFTTAHHKRRHMRLKHESKKRPRDKICEICARSFTSSKMLKAHIRTHTGECPYVCPVCEATFAHSGTLYNHKRLVHGRGMEK</sequence>
<dbReference type="GO" id="GO:0005634">
    <property type="term" value="C:nucleus"/>
    <property type="evidence" value="ECO:0007669"/>
    <property type="project" value="UniProtKB-SubCell"/>
</dbReference>
<dbReference type="GO" id="GO:0000981">
    <property type="term" value="F:DNA-binding transcription factor activity, RNA polymerase II-specific"/>
    <property type="evidence" value="ECO:0007669"/>
    <property type="project" value="TreeGrafter"/>
</dbReference>
<dbReference type="GO" id="GO:0000978">
    <property type="term" value="F:RNA polymerase II cis-regulatory region sequence-specific DNA binding"/>
    <property type="evidence" value="ECO:0007669"/>
    <property type="project" value="TreeGrafter"/>
</dbReference>
<dbReference type="GeneID" id="114245831"/>
<dbReference type="Proteomes" id="UP000504629">
    <property type="component" value="Unplaced"/>
</dbReference>
<feature type="domain" description="C2H2-type" evidence="10">
    <location>
        <begin position="349"/>
        <end position="377"/>
    </location>
</feature>
<comment type="subcellular location">
    <subcellularLocation>
        <location evidence="1">Nucleus</location>
    </subcellularLocation>
</comment>
<keyword evidence="5" id="KW-0862">Zinc</keyword>
<evidence type="ECO:0000256" key="7">
    <source>
        <dbReference type="ARBA" id="ARBA00023242"/>
    </source>
</evidence>
<feature type="domain" description="C2H2-type" evidence="10">
    <location>
        <begin position="380"/>
        <end position="410"/>
    </location>
</feature>
<dbReference type="InterPro" id="IPR050527">
    <property type="entry name" value="Snail/Krueppel_Znf"/>
</dbReference>
<keyword evidence="11" id="KW-1185">Reference proteome</keyword>
<feature type="domain" description="C2H2-type" evidence="10">
    <location>
        <begin position="410"/>
        <end position="438"/>
    </location>
</feature>
<protein>
    <submittedName>
        <fullName evidence="12">Zinc finger protein 62 homolog</fullName>
    </submittedName>
</protein>
<keyword evidence="7" id="KW-0539">Nucleus</keyword>
<evidence type="ECO:0000256" key="2">
    <source>
        <dbReference type="ARBA" id="ARBA00022723"/>
    </source>
</evidence>
<evidence type="ECO:0000256" key="9">
    <source>
        <dbReference type="PROSITE-ProRule" id="PRU00042"/>
    </source>
</evidence>
<dbReference type="InterPro" id="IPR036236">
    <property type="entry name" value="Znf_C2H2_sf"/>
</dbReference>
<evidence type="ECO:0000256" key="4">
    <source>
        <dbReference type="ARBA" id="ARBA00022771"/>
    </source>
</evidence>
<dbReference type="SMART" id="SM00355">
    <property type="entry name" value="ZnF_C2H2"/>
    <property type="match status" value="11"/>
</dbReference>
<feature type="domain" description="C2H2-type" evidence="10">
    <location>
        <begin position="472"/>
        <end position="499"/>
    </location>
</feature>
<dbReference type="Pfam" id="PF00096">
    <property type="entry name" value="zf-C2H2"/>
    <property type="match status" value="4"/>
</dbReference>
<evidence type="ECO:0000256" key="1">
    <source>
        <dbReference type="ARBA" id="ARBA00004123"/>
    </source>
</evidence>
<evidence type="ECO:0000259" key="10">
    <source>
        <dbReference type="PROSITE" id="PS50157"/>
    </source>
</evidence>
<feature type="domain" description="C2H2-type" evidence="10">
    <location>
        <begin position="238"/>
        <end position="260"/>
    </location>
</feature>
<evidence type="ECO:0000256" key="3">
    <source>
        <dbReference type="ARBA" id="ARBA00022737"/>
    </source>
</evidence>
<dbReference type="SUPFAM" id="SSF57667">
    <property type="entry name" value="beta-beta-alpha zinc fingers"/>
    <property type="match status" value="5"/>
</dbReference>
<accession>A0A6J2JYP4</accession>
<evidence type="ECO:0000256" key="6">
    <source>
        <dbReference type="ARBA" id="ARBA00023125"/>
    </source>
</evidence>
<dbReference type="OrthoDB" id="3437960at2759"/>
<dbReference type="InterPro" id="IPR013087">
    <property type="entry name" value="Znf_C2H2_type"/>
</dbReference>
<evidence type="ECO:0000313" key="12">
    <source>
        <dbReference type="RefSeq" id="XP_028033932.1"/>
    </source>
</evidence>
<dbReference type="PROSITE" id="PS50157">
    <property type="entry name" value="ZINC_FINGER_C2H2_2"/>
    <property type="match status" value="7"/>
</dbReference>
<feature type="domain" description="C2H2-type" evidence="10">
    <location>
        <begin position="440"/>
        <end position="468"/>
    </location>
</feature>
<gene>
    <name evidence="12" type="primary">LOC114245831</name>
</gene>
<dbReference type="AlphaFoldDB" id="A0A6J2JYP4"/>
<feature type="domain" description="C2H2-type" evidence="10">
    <location>
        <begin position="500"/>
        <end position="523"/>
    </location>
</feature>
<reference evidence="12" key="1">
    <citation type="submission" date="2025-08" db="UniProtKB">
        <authorList>
            <consortium name="RefSeq"/>
        </authorList>
    </citation>
    <scope>IDENTIFICATION</scope>
    <source>
        <tissue evidence="12">Silk gland</tissue>
    </source>
</reference>
<evidence type="ECO:0000313" key="11">
    <source>
        <dbReference type="Proteomes" id="UP000504629"/>
    </source>
</evidence>
<evidence type="ECO:0000256" key="5">
    <source>
        <dbReference type="ARBA" id="ARBA00022833"/>
    </source>
</evidence>
<proteinExistence type="inferred from homology"/>
<keyword evidence="2" id="KW-0479">Metal-binding</keyword>
<comment type="similarity">
    <text evidence="8">Belongs to the snail C2H2-type zinc-finger protein family.</text>
</comment>
<dbReference type="PROSITE" id="PS00028">
    <property type="entry name" value="ZINC_FINGER_C2H2_1"/>
    <property type="match status" value="9"/>
</dbReference>
<evidence type="ECO:0000256" key="8">
    <source>
        <dbReference type="ARBA" id="ARBA00037948"/>
    </source>
</evidence>